<comment type="subcellular location">
    <subcellularLocation>
        <location evidence="1">Cell inner membrane</location>
    </subcellularLocation>
</comment>
<reference evidence="10 11" key="1">
    <citation type="submission" date="2017-06" db="EMBL/GenBank/DDBJ databases">
        <title>Genome sequencing of cyanobaciteial culture collection at National Institute for Environmental Studies (NIES).</title>
        <authorList>
            <person name="Hirose Y."/>
            <person name="Shimura Y."/>
            <person name="Fujisawa T."/>
            <person name="Nakamura Y."/>
            <person name="Kawachi M."/>
        </authorList>
    </citation>
    <scope>NUCLEOTIDE SEQUENCE [LARGE SCALE GENOMIC DNA]</scope>
    <source>
        <strain evidence="10 11">NIES-2135</strain>
    </source>
</reference>
<evidence type="ECO:0000256" key="9">
    <source>
        <dbReference type="SAM" id="SignalP"/>
    </source>
</evidence>
<protein>
    <submittedName>
        <fullName evidence="10">CmpA protein</fullName>
    </submittedName>
</protein>
<dbReference type="InterPro" id="IPR006311">
    <property type="entry name" value="TAT_signal"/>
</dbReference>
<dbReference type="EMBL" id="AP018203">
    <property type="protein sequence ID" value="BAY58079.1"/>
    <property type="molecule type" value="Genomic_DNA"/>
</dbReference>
<dbReference type="PANTHER" id="PTHR30024">
    <property type="entry name" value="ALIPHATIC SULFONATES-BINDING PROTEIN-RELATED"/>
    <property type="match status" value="1"/>
</dbReference>
<keyword evidence="4" id="KW-0997">Cell inner membrane</keyword>
<dbReference type="GO" id="GO:0005886">
    <property type="term" value="C:plasma membrane"/>
    <property type="evidence" value="ECO:0007669"/>
    <property type="project" value="UniProtKB-SubCell"/>
</dbReference>
<evidence type="ECO:0000313" key="10">
    <source>
        <dbReference type="EMBL" id="BAY58079.1"/>
    </source>
</evidence>
<dbReference type="Gene3D" id="3.40.190.10">
    <property type="entry name" value="Periplasmic binding protein-like II"/>
    <property type="match status" value="2"/>
</dbReference>
<keyword evidence="3" id="KW-1003">Cell membrane</keyword>
<keyword evidence="7" id="KW-0472">Membrane</keyword>
<keyword evidence="6" id="KW-0406">Ion transport</keyword>
<sequence>MKRFSSMSRRNFLLTAGATTASTLLLKGCLGNPPEQTTGGLQASPVANVGSAVKAGEEPEVKTVKLGYLPIVEAAPLIIAQAKGFFAKHGLTEVSLDKQANWGAARDNVKIGAGGGGIDGGQWQMPMPYLISEGIITDGAQVPMYVLAQLNTQGNGIAIASKHLGKNIGLKLADQTAFFGGLKSQGGRFKAAYTFPKANQEFWIRYWLAAGGVDPVEDVELLTVPTAQTVADMKRGAMDAFSTGDPWPARIVADKTGFIAALTGEIWKAHPEEYLAVRKDWVDKHPKATKALLKAVMEAQQWCDDFNNRTEMAKILATREYFNVPENVLIEPLMGKYNLGERTVDDKSLAVMYWKDSKGSVSYPYKSHDLWFLTESVRWGFLPQNTLDKAKEMIDKVNREDLWKQAAQELGVASADIPTSTSRGVEEFFDGVKFDPENPKAYLDSLKIKKLAA</sequence>
<organism evidence="10 11">
    <name type="scientific">Leptolyngbya boryana NIES-2135</name>
    <dbReference type="NCBI Taxonomy" id="1973484"/>
    <lineage>
        <taxon>Bacteria</taxon>
        <taxon>Bacillati</taxon>
        <taxon>Cyanobacteriota</taxon>
        <taxon>Cyanophyceae</taxon>
        <taxon>Leptolyngbyales</taxon>
        <taxon>Leptolyngbyaceae</taxon>
        <taxon>Leptolyngbya group</taxon>
        <taxon>Leptolyngbya</taxon>
    </lineage>
</organism>
<evidence type="ECO:0000256" key="1">
    <source>
        <dbReference type="ARBA" id="ARBA00004533"/>
    </source>
</evidence>
<keyword evidence="11" id="KW-1185">Reference proteome</keyword>
<dbReference type="PANTHER" id="PTHR30024:SF7">
    <property type="entry name" value="NITRATE_NITRITE BINDING PROTEIN NRTA"/>
    <property type="match status" value="1"/>
</dbReference>
<evidence type="ECO:0000256" key="8">
    <source>
        <dbReference type="ARBA" id="ARBA00024031"/>
    </source>
</evidence>
<name>A0A1Z4JMU9_LEPBY</name>
<keyword evidence="5 9" id="KW-0732">Signal</keyword>
<evidence type="ECO:0000256" key="3">
    <source>
        <dbReference type="ARBA" id="ARBA00022475"/>
    </source>
</evidence>
<evidence type="ECO:0000256" key="4">
    <source>
        <dbReference type="ARBA" id="ARBA00022519"/>
    </source>
</evidence>
<dbReference type="CDD" id="cd13553">
    <property type="entry name" value="PBP2_NrtA_CpmA_like"/>
    <property type="match status" value="1"/>
</dbReference>
<comment type="similarity">
    <text evidence="8">Belongs to the CmpA/NrtA family.</text>
</comment>
<gene>
    <name evidence="10" type="ORF">NIES2135_49520</name>
</gene>
<dbReference type="InterPro" id="IPR044527">
    <property type="entry name" value="NrtA/CpmA_ABC-bd_dom"/>
</dbReference>
<dbReference type="GO" id="GO:0006811">
    <property type="term" value="P:monoatomic ion transport"/>
    <property type="evidence" value="ECO:0007669"/>
    <property type="project" value="UniProtKB-KW"/>
</dbReference>
<feature type="signal peptide" evidence="9">
    <location>
        <begin position="1"/>
        <end position="21"/>
    </location>
</feature>
<dbReference type="Pfam" id="PF13379">
    <property type="entry name" value="NMT1_2"/>
    <property type="match status" value="1"/>
</dbReference>
<feature type="chain" id="PRO_5011118394" evidence="9">
    <location>
        <begin position="22"/>
        <end position="453"/>
    </location>
</feature>
<keyword evidence="2" id="KW-0813">Transport</keyword>
<dbReference type="PROSITE" id="PS51318">
    <property type="entry name" value="TAT"/>
    <property type="match status" value="1"/>
</dbReference>
<dbReference type="AlphaFoldDB" id="A0A1Z4JMU9"/>
<evidence type="ECO:0000256" key="5">
    <source>
        <dbReference type="ARBA" id="ARBA00022729"/>
    </source>
</evidence>
<evidence type="ECO:0000256" key="7">
    <source>
        <dbReference type="ARBA" id="ARBA00023136"/>
    </source>
</evidence>
<evidence type="ECO:0000256" key="6">
    <source>
        <dbReference type="ARBA" id="ARBA00023065"/>
    </source>
</evidence>
<dbReference type="SUPFAM" id="SSF53850">
    <property type="entry name" value="Periplasmic binding protein-like II"/>
    <property type="match status" value="1"/>
</dbReference>
<evidence type="ECO:0000256" key="2">
    <source>
        <dbReference type="ARBA" id="ARBA00022448"/>
    </source>
</evidence>
<dbReference type="Proteomes" id="UP000217895">
    <property type="component" value="Chromosome"/>
</dbReference>
<accession>A0A1Z4JMU9</accession>
<evidence type="ECO:0000313" key="11">
    <source>
        <dbReference type="Proteomes" id="UP000217895"/>
    </source>
</evidence>
<proteinExistence type="inferred from homology"/>